<sequence length="366" mass="41395">MFLKSGKESDGGQLLEKVVVNTLGRSLLTMRSPLVAPTNINMDASIQEIESIQYDTLAPSERLDVESVCEHSPLGDHIARAREDEERETEKCKSILQTLRKAIVRQKNVSIDVKKGIELIEESLDVIASIRGSWKMAESCRTNQQTQTTSNLTPVSSPIKKQTATSSAAAWSQVVSRKEKRRKDINKEGGKAKDLENPEKKGRKPANGYRFRNWEERTKGKSYAQILKELRQRVKPEETETEIKTIRQTRSGDVLVELVKNAKNMATMANVRSLETKILVELRDLDSCTIPEEVEAAIKNALKCPDMEIKVNLTNANNREQKTAIVQMGEHQARSLLETGRIKILDEKALDPHVEYSKSRECRRIF</sequence>
<protein>
    <recommendedName>
        <fullName evidence="4">Gag-like protein</fullName>
    </recommendedName>
</protein>
<feature type="compositionally biased region" description="Low complexity" evidence="1">
    <location>
        <begin position="162"/>
        <end position="175"/>
    </location>
</feature>
<keyword evidence="3" id="KW-1185">Reference proteome</keyword>
<feature type="compositionally biased region" description="Basic and acidic residues" evidence="1">
    <location>
        <begin position="185"/>
        <end position="200"/>
    </location>
</feature>
<dbReference type="EMBL" id="JASPKY010000083">
    <property type="protein sequence ID" value="KAK9738709.1"/>
    <property type="molecule type" value="Genomic_DNA"/>
</dbReference>
<evidence type="ECO:0000256" key="1">
    <source>
        <dbReference type="SAM" id="MobiDB-lite"/>
    </source>
</evidence>
<proteinExistence type="predicted"/>
<evidence type="ECO:0000313" key="2">
    <source>
        <dbReference type="EMBL" id="KAK9738709.1"/>
    </source>
</evidence>
<gene>
    <name evidence="2" type="ORF">QE152_g9574</name>
</gene>
<feature type="compositionally biased region" description="Polar residues" evidence="1">
    <location>
        <begin position="150"/>
        <end position="160"/>
    </location>
</feature>
<evidence type="ECO:0008006" key="4">
    <source>
        <dbReference type="Google" id="ProtNLM"/>
    </source>
</evidence>
<reference evidence="2 3" key="1">
    <citation type="journal article" date="2024" name="BMC Genomics">
        <title>De novo assembly and annotation of Popillia japonica's genome with initial clues to its potential as an invasive pest.</title>
        <authorList>
            <person name="Cucini C."/>
            <person name="Boschi S."/>
            <person name="Funari R."/>
            <person name="Cardaioli E."/>
            <person name="Iannotti N."/>
            <person name="Marturano G."/>
            <person name="Paoli F."/>
            <person name="Bruttini M."/>
            <person name="Carapelli A."/>
            <person name="Frati F."/>
            <person name="Nardi F."/>
        </authorList>
    </citation>
    <scope>NUCLEOTIDE SEQUENCE [LARGE SCALE GENOMIC DNA]</scope>
    <source>
        <strain evidence="2">DMR45628</strain>
    </source>
</reference>
<dbReference type="Proteomes" id="UP001458880">
    <property type="component" value="Unassembled WGS sequence"/>
</dbReference>
<organism evidence="2 3">
    <name type="scientific">Popillia japonica</name>
    <name type="common">Japanese beetle</name>
    <dbReference type="NCBI Taxonomy" id="7064"/>
    <lineage>
        <taxon>Eukaryota</taxon>
        <taxon>Metazoa</taxon>
        <taxon>Ecdysozoa</taxon>
        <taxon>Arthropoda</taxon>
        <taxon>Hexapoda</taxon>
        <taxon>Insecta</taxon>
        <taxon>Pterygota</taxon>
        <taxon>Neoptera</taxon>
        <taxon>Endopterygota</taxon>
        <taxon>Coleoptera</taxon>
        <taxon>Polyphaga</taxon>
        <taxon>Scarabaeiformia</taxon>
        <taxon>Scarabaeidae</taxon>
        <taxon>Rutelinae</taxon>
        <taxon>Popillia</taxon>
    </lineage>
</organism>
<dbReference type="AlphaFoldDB" id="A0AAW1LXJ5"/>
<accession>A0AAW1LXJ5</accession>
<name>A0AAW1LXJ5_POPJA</name>
<evidence type="ECO:0000313" key="3">
    <source>
        <dbReference type="Proteomes" id="UP001458880"/>
    </source>
</evidence>
<comment type="caution">
    <text evidence="2">The sequence shown here is derived from an EMBL/GenBank/DDBJ whole genome shotgun (WGS) entry which is preliminary data.</text>
</comment>
<feature type="region of interest" description="Disordered" evidence="1">
    <location>
        <begin position="141"/>
        <end position="208"/>
    </location>
</feature>